<keyword evidence="6 12" id="KW-0863">Zinc-finger</keyword>
<dbReference type="AlphaFoldDB" id="A0A6P7H1X8"/>
<evidence type="ECO:0000256" key="1">
    <source>
        <dbReference type="ARBA" id="ARBA00000900"/>
    </source>
</evidence>
<evidence type="ECO:0000256" key="2">
    <source>
        <dbReference type="ARBA" id="ARBA00004906"/>
    </source>
</evidence>
<evidence type="ECO:0000256" key="8">
    <source>
        <dbReference type="ARBA" id="ARBA00022833"/>
    </source>
</evidence>
<feature type="domain" description="Ubiquitin-like" evidence="16">
    <location>
        <begin position="1"/>
        <end position="78"/>
    </location>
</feature>
<evidence type="ECO:0000259" key="17">
    <source>
        <dbReference type="PROSITE" id="PS50089"/>
    </source>
</evidence>
<proteinExistence type="predicted"/>
<dbReference type="InterPro" id="IPR001841">
    <property type="entry name" value="Znf_RING"/>
</dbReference>
<keyword evidence="9" id="KW-0238">DNA-binding</keyword>
<dbReference type="Pfam" id="PF00097">
    <property type="entry name" value="zf-C3HC4"/>
    <property type="match status" value="1"/>
</dbReference>
<dbReference type="InterPro" id="IPR029071">
    <property type="entry name" value="Ubiquitin-like_domsf"/>
</dbReference>
<evidence type="ECO:0000256" key="9">
    <source>
        <dbReference type="ARBA" id="ARBA00023125"/>
    </source>
</evidence>
<dbReference type="InterPro" id="IPR000626">
    <property type="entry name" value="Ubiquitin-like_dom"/>
</dbReference>
<dbReference type="PANTHER" id="PTHR14140">
    <property type="entry name" value="E3 UBIQUITIN-PROTEIN LIGASE UHRF-RELATED"/>
    <property type="match status" value="1"/>
</dbReference>
<dbReference type="PROSITE" id="PS50089">
    <property type="entry name" value="ZF_RING_2"/>
    <property type="match status" value="1"/>
</dbReference>
<dbReference type="GO" id="GO:0003677">
    <property type="term" value="F:DNA binding"/>
    <property type="evidence" value="ECO:0007669"/>
    <property type="project" value="UniProtKB-KW"/>
</dbReference>
<name>A0A6P7H1X8_DIAVI</name>
<feature type="compositionally biased region" description="Basic and acidic residues" evidence="14">
    <location>
        <begin position="604"/>
        <end position="618"/>
    </location>
</feature>
<evidence type="ECO:0000256" key="13">
    <source>
        <dbReference type="PROSITE-ProRule" id="PRU00358"/>
    </source>
</evidence>
<dbReference type="UniPathway" id="UPA00143"/>
<dbReference type="GO" id="GO:0016567">
    <property type="term" value="P:protein ubiquitination"/>
    <property type="evidence" value="ECO:0007669"/>
    <property type="project" value="UniProtKB-UniPathway"/>
</dbReference>
<dbReference type="InterPro" id="IPR045134">
    <property type="entry name" value="UHRF1/2-like"/>
</dbReference>
<dbReference type="InterPro" id="IPR018957">
    <property type="entry name" value="Znf_C3HC4_RING-type"/>
</dbReference>
<evidence type="ECO:0000259" key="16">
    <source>
        <dbReference type="PROSITE" id="PS50053"/>
    </source>
</evidence>
<reference evidence="21" key="1">
    <citation type="submission" date="2025-04" db="UniProtKB">
        <authorList>
            <consortium name="RefSeq"/>
        </authorList>
    </citation>
    <scope>IDENTIFICATION</scope>
    <source>
        <tissue evidence="21">Whole insect</tissue>
    </source>
</reference>
<evidence type="ECO:0000256" key="7">
    <source>
        <dbReference type="ARBA" id="ARBA00022786"/>
    </source>
</evidence>
<gene>
    <name evidence="21" type="primary">LOC114345079</name>
</gene>
<keyword evidence="11" id="KW-0131">Cell cycle</keyword>
<evidence type="ECO:0000256" key="4">
    <source>
        <dbReference type="ARBA" id="ARBA00022679"/>
    </source>
</evidence>
<dbReference type="InterPro" id="IPR036987">
    <property type="entry name" value="SRA-YDG_sf"/>
</dbReference>
<dbReference type="SMART" id="SM00213">
    <property type="entry name" value="UBQ"/>
    <property type="match status" value="1"/>
</dbReference>
<dbReference type="PROSITE" id="PS51015">
    <property type="entry name" value="YDG"/>
    <property type="match status" value="1"/>
</dbReference>
<organism evidence="21">
    <name type="scientific">Diabrotica virgifera virgifera</name>
    <name type="common">western corn rootworm</name>
    <dbReference type="NCBI Taxonomy" id="50390"/>
    <lineage>
        <taxon>Eukaryota</taxon>
        <taxon>Metazoa</taxon>
        <taxon>Ecdysozoa</taxon>
        <taxon>Arthropoda</taxon>
        <taxon>Hexapoda</taxon>
        <taxon>Insecta</taxon>
        <taxon>Pterygota</taxon>
        <taxon>Neoptera</taxon>
        <taxon>Endopterygota</taxon>
        <taxon>Coleoptera</taxon>
        <taxon>Polyphaga</taxon>
        <taxon>Cucujiformia</taxon>
        <taxon>Chrysomeloidea</taxon>
        <taxon>Chrysomelidae</taxon>
        <taxon>Galerucinae</taxon>
        <taxon>Diabroticina</taxon>
        <taxon>Diabroticites</taxon>
        <taxon>Diabrotica</taxon>
    </lineage>
</organism>
<evidence type="ECO:0000313" key="20">
    <source>
        <dbReference type="Proteomes" id="UP001652700"/>
    </source>
</evidence>
<feature type="domain" description="YDG" evidence="18">
    <location>
        <begin position="390"/>
        <end position="552"/>
    </location>
</feature>
<evidence type="ECO:0000256" key="14">
    <source>
        <dbReference type="SAM" id="MobiDB-lite"/>
    </source>
</evidence>
<dbReference type="PROSITE" id="PS50053">
    <property type="entry name" value="UBIQUITIN_2"/>
    <property type="match status" value="1"/>
</dbReference>
<dbReference type="InterPro" id="IPR017907">
    <property type="entry name" value="Znf_RING_CS"/>
</dbReference>
<feature type="region of interest" description="Disordered" evidence="14">
    <location>
        <begin position="558"/>
        <end position="620"/>
    </location>
</feature>
<evidence type="ECO:0000256" key="5">
    <source>
        <dbReference type="ARBA" id="ARBA00022723"/>
    </source>
</evidence>
<dbReference type="GO" id="GO:0044027">
    <property type="term" value="P:negative regulation of gene expression via chromosomal CpG island methylation"/>
    <property type="evidence" value="ECO:0007669"/>
    <property type="project" value="TreeGrafter"/>
</dbReference>
<dbReference type="GO" id="GO:0008270">
    <property type="term" value="F:zinc ion binding"/>
    <property type="evidence" value="ECO:0007669"/>
    <property type="project" value="UniProtKB-KW"/>
</dbReference>
<dbReference type="InterPro" id="IPR019787">
    <property type="entry name" value="Znf_PHD-finger"/>
</dbReference>
<dbReference type="SMART" id="SM00249">
    <property type="entry name" value="PHD"/>
    <property type="match status" value="1"/>
</dbReference>
<dbReference type="Pfam" id="PF02182">
    <property type="entry name" value="SAD_SRA"/>
    <property type="match status" value="1"/>
</dbReference>
<dbReference type="SMART" id="SM00184">
    <property type="entry name" value="RING"/>
    <property type="match status" value="2"/>
</dbReference>
<dbReference type="PANTHER" id="PTHR14140:SF45">
    <property type="entry name" value="RING-TYPE E3 UBIQUITIN TRANSFERASE"/>
    <property type="match status" value="1"/>
</dbReference>
<dbReference type="SUPFAM" id="SSF88697">
    <property type="entry name" value="PUA domain-like"/>
    <property type="match status" value="1"/>
</dbReference>
<dbReference type="SMART" id="SM00466">
    <property type="entry name" value="SRA"/>
    <property type="match status" value="1"/>
</dbReference>
<evidence type="ECO:0000313" key="19">
    <source>
        <dbReference type="EnsemblMetazoa" id="XP_050497156.1"/>
    </source>
</evidence>
<dbReference type="CDD" id="cd20387">
    <property type="entry name" value="Tudor_UHRF_rpt1"/>
    <property type="match status" value="1"/>
</dbReference>
<dbReference type="Gene3D" id="2.30.30.1150">
    <property type="match status" value="1"/>
</dbReference>
<evidence type="ECO:0000256" key="12">
    <source>
        <dbReference type="PROSITE-ProRule" id="PRU00175"/>
    </source>
</evidence>
<dbReference type="InParanoid" id="A0A6P7H1X8"/>
<keyword evidence="8" id="KW-0862">Zinc</keyword>
<dbReference type="OrthoDB" id="2270193at2759"/>
<evidence type="ECO:0000256" key="10">
    <source>
        <dbReference type="ARBA" id="ARBA00023242"/>
    </source>
</evidence>
<evidence type="ECO:0000259" key="18">
    <source>
        <dbReference type="PROSITE" id="PS51015"/>
    </source>
</evidence>
<dbReference type="Gene3D" id="2.30.30.140">
    <property type="match status" value="1"/>
</dbReference>
<keyword evidence="5" id="KW-0479">Metal-binding</keyword>
<dbReference type="InterPro" id="IPR001965">
    <property type="entry name" value="Znf_PHD"/>
</dbReference>
<dbReference type="Gene3D" id="3.10.20.90">
    <property type="entry name" value="Phosphatidylinositol 3-kinase Catalytic Subunit, Chain A, domain 1"/>
    <property type="match status" value="1"/>
</dbReference>
<reference evidence="19" key="2">
    <citation type="submission" date="2025-05" db="UniProtKB">
        <authorList>
            <consortium name="EnsemblMetazoa"/>
        </authorList>
    </citation>
    <scope>IDENTIFICATION</scope>
</reference>
<dbReference type="SUPFAM" id="SSF57903">
    <property type="entry name" value="FYVE/PHD zinc finger"/>
    <property type="match status" value="1"/>
</dbReference>
<feature type="domain" description="PHD-type" evidence="15">
    <location>
        <begin position="287"/>
        <end position="337"/>
    </location>
</feature>
<dbReference type="GO" id="GO:0005634">
    <property type="term" value="C:nucleus"/>
    <property type="evidence" value="ECO:0007669"/>
    <property type="project" value="UniProtKB-SubCell"/>
</dbReference>
<dbReference type="Pfam" id="PF12148">
    <property type="entry name" value="TTD"/>
    <property type="match status" value="1"/>
</dbReference>
<accession>A0A6P7H1X8</accession>
<comment type="subcellular location">
    <subcellularLocation>
        <location evidence="13">Nucleus</location>
    </subcellularLocation>
</comment>
<dbReference type="Proteomes" id="UP001652700">
    <property type="component" value="Unplaced"/>
</dbReference>
<dbReference type="SUPFAM" id="SSF57850">
    <property type="entry name" value="RING/U-box"/>
    <property type="match status" value="1"/>
</dbReference>
<dbReference type="GO" id="GO:0061630">
    <property type="term" value="F:ubiquitin protein ligase activity"/>
    <property type="evidence" value="ECO:0007669"/>
    <property type="project" value="UniProtKB-EC"/>
</dbReference>
<feature type="domain" description="RING-type" evidence="17">
    <location>
        <begin position="680"/>
        <end position="719"/>
    </location>
</feature>
<evidence type="ECO:0000313" key="21">
    <source>
        <dbReference type="RefSeq" id="XP_028151703.1"/>
    </source>
</evidence>
<dbReference type="InterPro" id="IPR013083">
    <property type="entry name" value="Znf_RING/FYVE/PHD"/>
</dbReference>
<feature type="compositionally biased region" description="Basic and acidic residues" evidence="14">
    <location>
        <begin position="575"/>
        <end position="586"/>
    </location>
</feature>
<dbReference type="Pfam" id="PF00240">
    <property type="entry name" value="ubiquitin"/>
    <property type="match status" value="1"/>
</dbReference>
<dbReference type="PROSITE" id="PS00518">
    <property type="entry name" value="ZF_RING_1"/>
    <property type="match status" value="1"/>
</dbReference>
<dbReference type="InterPro" id="IPR021991">
    <property type="entry name" value="TTD_dom"/>
</dbReference>
<comment type="pathway">
    <text evidence="2">Protein modification; protein ubiquitination.</text>
</comment>
<dbReference type="SUPFAM" id="SSF54236">
    <property type="entry name" value="Ubiquitin-like"/>
    <property type="match status" value="1"/>
</dbReference>
<dbReference type="InterPro" id="IPR015947">
    <property type="entry name" value="PUA-like_sf"/>
</dbReference>
<evidence type="ECO:0000256" key="6">
    <source>
        <dbReference type="ARBA" id="ARBA00022771"/>
    </source>
</evidence>
<evidence type="ECO:0000259" key="15">
    <source>
        <dbReference type="PROSITE" id="PS50016"/>
    </source>
</evidence>
<dbReference type="InterPro" id="IPR011011">
    <property type="entry name" value="Znf_FYVE_PHD"/>
</dbReference>
<dbReference type="EC" id="2.3.2.27" evidence="3"/>
<dbReference type="RefSeq" id="XP_028151703.1">
    <property type="nucleotide sequence ID" value="XM_028295902.1"/>
</dbReference>
<keyword evidence="10 13" id="KW-0539">Nucleus</keyword>
<dbReference type="PROSITE" id="PS50016">
    <property type="entry name" value="ZF_PHD_2"/>
    <property type="match status" value="1"/>
</dbReference>
<protein>
    <recommendedName>
        <fullName evidence="3">RING-type E3 ubiquitin transferase</fullName>
        <ecNumber evidence="3">2.3.2.27</ecNumber>
    </recommendedName>
</protein>
<evidence type="ECO:0000256" key="11">
    <source>
        <dbReference type="ARBA" id="ARBA00023306"/>
    </source>
</evidence>
<dbReference type="Gene3D" id="3.30.40.10">
    <property type="entry name" value="Zinc/RING finger domain, C3HC4 (zinc finger)"/>
    <property type="match status" value="1"/>
</dbReference>
<evidence type="ECO:0000256" key="3">
    <source>
        <dbReference type="ARBA" id="ARBA00012483"/>
    </source>
</evidence>
<dbReference type="Gene3D" id="2.30.280.10">
    <property type="entry name" value="SRA-YDG"/>
    <property type="match status" value="1"/>
</dbReference>
<keyword evidence="20" id="KW-1185">Reference proteome</keyword>
<keyword evidence="4" id="KW-0808">Transferase</keyword>
<sequence>MHIKIRKDGDANQEWVISVSKVDKVSVIEKLVAEKTGVKPKQQTLLFQGKTLESKVCILDYQIQNNNVVQLFVRDINNSESKEITNGISTEDPDKKLIEAESRYYAVGDFIDVLLEDDGTWYEAFILKIYFKKESSEILTQEDENKLIFRIKSADHIIPGFETDAGFNDIRPRSYFIYEPEDLTPEMIVLANYNLEEKTTRGHWYDFKVQEASKLNVSGTALVGKDKTPVEDCNLIFVDRIMRIEQPVLLTEVSAEERLSRYSEKNKRIYPFNCKTCKDDKNKKCRDCGCTVCHTKENWGDIILCDECDDEYHLECLDPPLDQVPEGDWYCPECKNDDSEIVKRGEGVRLSKKRANMPSKTTTSKRDWGRGMACAGRTTECTVVSKDHFGPIPGIDVGRRWKYRAQVSEVGVHRLIVGGIHGGANTGAYSIVLSGGYEDDIDQGDEFIYTGSGGRDLSGNKRVNVQSMDQEFKRGNMALALNCNAPLDKNGAEATDWRAGLPVRVVRKGNPKINSKFSPKDGLRYDGIYKVVKYYPEKGESGFLVYRYLLRRDDPNPAPWEEGGHEDEIVYPDNYSEKQGEKEKKGKPSKGKKRKASEDEMDDVEGKENKEKPTKEKNTITNVFTEMMNKKIKIEYEVPEEISKLIKEDVDNAALWDDCNESIKLGKQKYLAKIQENFKCACCQELVYNPITTECKHNMCEACMRRAFKSNYYNCPYCRFELGGGYDLIVNETLSKILKMFFPGYGKK</sequence>
<keyword evidence="7" id="KW-0833">Ubl conjugation pathway</keyword>
<dbReference type="InterPro" id="IPR003105">
    <property type="entry name" value="SRA_YDG"/>
</dbReference>
<dbReference type="EnsemblMetazoa" id="XM_050641199.1">
    <property type="protein sequence ID" value="XP_050497156.1"/>
    <property type="gene ID" value="LOC126878462"/>
</dbReference>
<comment type="catalytic activity">
    <reaction evidence="1">
        <text>S-ubiquitinyl-[E2 ubiquitin-conjugating enzyme]-L-cysteine + [acceptor protein]-L-lysine = [E2 ubiquitin-conjugating enzyme]-L-cysteine + N(6)-ubiquitinyl-[acceptor protein]-L-lysine.</text>
        <dbReference type="EC" id="2.3.2.27"/>
    </reaction>
</comment>
<dbReference type="Pfam" id="PF00628">
    <property type="entry name" value="PHD"/>
    <property type="match status" value="1"/>
</dbReference>